<reference evidence="2 3" key="1">
    <citation type="submission" date="2019-12" db="EMBL/GenBank/DDBJ databases">
        <authorList>
            <person name="Alioto T."/>
            <person name="Alioto T."/>
            <person name="Gomez Garrido J."/>
        </authorList>
    </citation>
    <scope>NUCLEOTIDE SEQUENCE [LARGE SCALE GENOMIC DNA]</scope>
</reference>
<gene>
    <name evidence="2" type="ORF">OLEA9_A099386</name>
</gene>
<dbReference type="PANTHER" id="PTHR36791">
    <property type="entry name" value="OS03G0363400 PROTEIN"/>
    <property type="match status" value="1"/>
</dbReference>
<organism evidence="2 3">
    <name type="scientific">Olea europaea subsp. europaea</name>
    <dbReference type="NCBI Taxonomy" id="158383"/>
    <lineage>
        <taxon>Eukaryota</taxon>
        <taxon>Viridiplantae</taxon>
        <taxon>Streptophyta</taxon>
        <taxon>Embryophyta</taxon>
        <taxon>Tracheophyta</taxon>
        <taxon>Spermatophyta</taxon>
        <taxon>Magnoliopsida</taxon>
        <taxon>eudicotyledons</taxon>
        <taxon>Gunneridae</taxon>
        <taxon>Pentapetalae</taxon>
        <taxon>asterids</taxon>
        <taxon>lamiids</taxon>
        <taxon>Lamiales</taxon>
        <taxon>Oleaceae</taxon>
        <taxon>Oleeae</taxon>
        <taxon>Olea</taxon>
    </lineage>
</organism>
<comment type="caution">
    <text evidence="2">The sequence shown here is derived from an EMBL/GenBank/DDBJ whole genome shotgun (WGS) entry which is preliminary data.</text>
</comment>
<dbReference type="PANTHER" id="PTHR36791:SF2">
    <property type="entry name" value="OS03G0363400 PROTEIN"/>
    <property type="match status" value="1"/>
</dbReference>
<dbReference type="EMBL" id="CACTIH010003774">
    <property type="protein sequence ID" value="CAA2984649.1"/>
    <property type="molecule type" value="Genomic_DNA"/>
</dbReference>
<proteinExistence type="predicted"/>
<dbReference type="OrthoDB" id="1876721at2759"/>
<dbReference type="Gramene" id="OE9A099386T7">
    <property type="protein sequence ID" value="OE9A099386C7"/>
    <property type="gene ID" value="OE9A099386"/>
</dbReference>
<evidence type="ECO:0000313" key="2">
    <source>
        <dbReference type="EMBL" id="CAA2984649.1"/>
    </source>
</evidence>
<evidence type="ECO:0000313" key="3">
    <source>
        <dbReference type="Proteomes" id="UP000594638"/>
    </source>
</evidence>
<dbReference type="Proteomes" id="UP000594638">
    <property type="component" value="Unassembled WGS sequence"/>
</dbReference>
<evidence type="ECO:0000256" key="1">
    <source>
        <dbReference type="SAM" id="MobiDB-lite"/>
    </source>
</evidence>
<name>A0A8S0RZR0_OLEEU</name>
<protein>
    <submittedName>
        <fullName evidence="2">Uncharacterized protein</fullName>
    </submittedName>
</protein>
<feature type="region of interest" description="Disordered" evidence="1">
    <location>
        <begin position="16"/>
        <end position="47"/>
    </location>
</feature>
<sequence>MSHAIMVAPALPRVPPVSLAANRKRRQRPPAKTPNKDQNQNLPQNPALGFGIKKKNPVWQCVQNCGACCKLDKGFEEIFEDPSDIEIQLKLCMDYDRTSWIISIVLYGARAHNEESTR</sequence>
<keyword evidence="3" id="KW-1185">Reference proteome</keyword>
<accession>A0A8S0RZR0</accession>
<dbReference type="AlphaFoldDB" id="A0A8S0RZR0"/>